<gene>
    <name evidence="1" type="ORF">LCDPAC02_01580</name>
</gene>
<organism evidence="1">
    <name type="scientific">Pithovirus LCDPAC02</name>
    <dbReference type="NCBI Taxonomy" id="2506601"/>
    <lineage>
        <taxon>Viruses</taxon>
        <taxon>Pithoviruses</taxon>
    </lineage>
</organism>
<name>A0A481YPB6_9VIRU</name>
<sequence>MEDIYIDCEIYITIQNYKFKIYDYSVFKYDNKSEIQFELWYISKNYKLRDCVFNMIYFNKEHNIETAIKLFNQTFENFNDTEESIEQFCSYFPKNINELVEFPECEDLLFEYMINTAIMHNIIQRNATCVIPCNKYFKFISKIKNLIDKFKETEEYKYYIENIKIDLVNRISNDLILHSIYSKKELLKELYKHITCGLNKNGFFTYCYSNSHTNKYLKEILDTINIDHTYICLPDNKCYKLDFDSCEIPSFKNFVFKNNNLEITLIDYLAF</sequence>
<dbReference type="EMBL" id="MK500300">
    <property type="protein sequence ID" value="QBK84959.1"/>
    <property type="molecule type" value="Genomic_DNA"/>
</dbReference>
<evidence type="ECO:0000313" key="1">
    <source>
        <dbReference type="EMBL" id="QBK84959.1"/>
    </source>
</evidence>
<reference evidence="1" key="1">
    <citation type="journal article" date="2019" name="MBio">
        <title>Virus Genomes from Deep Sea Sediments Expand the Ocean Megavirome and Support Independent Origins of Viral Gigantism.</title>
        <authorList>
            <person name="Backstrom D."/>
            <person name="Yutin N."/>
            <person name="Jorgensen S.L."/>
            <person name="Dharamshi J."/>
            <person name="Homa F."/>
            <person name="Zaremba-Niedwiedzka K."/>
            <person name="Spang A."/>
            <person name="Wolf Y.I."/>
            <person name="Koonin E.V."/>
            <person name="Ettema T.J."/>
        </authorList>
    </citation>
    <scope>NUCLEOTIDE SEQUENCE</scope>
</reference>
<protein>
    <submittedName>
        <fullName evidence="1">Uncharacterized protein</fullName>
    </submittedName>
</protein>
<accession>A0A481YPB6</accession>
<proteinExistence type="predicted"/>